<dbReference type="GO" id="GO:0008168">
    <property type="term" value="F:methyltransferase activity"/>
    <property type="evidence" value="ECO:0007669"/>
    <property type="project" value="UniProtKB-KW"/>
</dbReference>
<sequence length="134" mass="14446">MYRDKILINIKSKSEMLQTVSPNFALKQYFTEATDVNSAMCSLLGDVSGLDVLEPSVGSGALLSGLQGKPARVDLVDIDPDVLSLAQSQSPAAHTEVHCADFIDIFAQGLLAPAHPIAGRQFDESNRESRRLFG</sequence>
<dbReference type="Proteomes" id="UP001232156">
    <property type="component" value="Unassembled WGS sequence"/>
</dbReference>
<proteinExistence type="predicted"/>
<keyword evidence="1" id="KW-0808">Transferase</keyword>
<dbReference type="GO" id="GO:0032259">
    <property type="term" value="P:methylation"/>
    <property type="evidence" value="ECO:0007669"/>
    <property type="project" value="UniProtKB-KW"/>
</dbReference>
<dbReference type="SUPFAM" id="SSF53335">
    <property type="entry name" value="S-adenosyl-L-methionine-dependent methyltransferases"/>
    <property type="match status" value="1"/>
</dbReference>
<evidence type="ECO:0000313" key="1">
    <source>
        <dbReference type="EMBL" id="MDR4127225.1"/>
    </source>
</evidence>
<keyword evidence="1" id="KW-0489">Methyltransferase</keyword>
<evidence type="ECO:0000313" key="2">
    <source>
        <dbReference type="Proteomes" id="UP001232156"/>
    </source>
</evidence>
<keyword evidence="2" id="KW-1185">Reference proteome</keyword>
<dbReference type="CDD" id="cd02440">
    <property type="entry name" value="AdoMet_MTases"/>
    <property type="match status" value="1"/>
</dbReference>
<organism evidence="1 2">
    <name type="scientific">Yanghanlia caeni</name>
    <dbReference type="NCBI Taxonomy" id="3064283"/>
    <lineage>
        <taxon>Bacteria</taxon>
        <taxon>Pseudomonadati</taxon>
        <taxon>Pseudomonadota</taxon>
        <taxon>Betaproteobacteria</taxon>
        <taxon>Burkholderiales</taxon>
        <taxon>Alcaligenaceae</taxon>
        <taxon>Yanghanlia</taxon>
    </lineage>
</organism>
<dbReference type="EMBL" id="JAUZQE010000068">
    <property type="protein sequence ID" value="MDR4127225.1"/>
    <property type="molecule type" value="Genomic_DNA"/>
</dbReference>
<reference evidence="1 2" key="1">
    <citation type="submission" date="2023-08" db="EMBL/GenBank/DDBJ databases">
        <title>Alcaligenaceae gen. nov., a novel taxon isolated from the sludge of Yixing Pesticide Factory.</title>
        <authorList>
            <person name="Ruan L."/>
        </authorList>
    </citation>
    <scope>NUCLEOTIDE SEQUENCE [LARGE SCALE GENOMIC DNA]</scope>
    <source>
        <strain evidence="1 2">LG-2</strain>
    </source>
</reference>
<dbReference type="InterPro" id="IPR029063">
    <property type="entry name" value="SAM-dependent_MTases_sf"/>
</dbReference>
<comment type="caution">
    <text evidence="1">The sequence shown here is derived from an EMBL/GenBank/DDBJ whole genome shotgun (WGS) entry which is preliminary data.</text>
</comment>
<name>A0ABU1D9Y4_9BURK</name>
<gene>
    <name evidence="1" type="ORF">Q8947_14725</name>
</gene>
<protein>
    <submittedName>
        <fullName evidence="1">Class I SAM-dependent methyltransferase</fullName>
        <ecNumber evidence="1">2.1.1.-</ecNumber>
    </submittedName>
</protein>
<dbReference type="RefSeq" id="WP_347287757.1">
    <property type="nucleotide sequence ID" value="NZ_JAUZQE010000068.1"/>
</dbReference>
<dbReference type="Gene3D" id="3.40.50.150">
    <property type="entry name" value="Vaccinia Virus protein VP39"/>
    <property type="match status" value="1"/>
</dbReference>
<dbReference type="EC" id="2.1.1.-" evidence="1"/>
<accession>A0ABU1D9Y4</accession>